<dbReference type="SUPFAM" id="SSF48065">
    <property type="entry name" value="DBL homology domain (DH-domain)"/>
    <property type="match status" value="1"/>
</dbReference>
<dbReference type="CDD" id="cd00160">
    <property type="entry name" value="RhoGEF"/>
    <property type="match status" value="1"/>
</dbReference>
<dbReference type="PANTHER" id="PTHR45872:SF3">
    <property type="entry name" value="RHO GUANINE NUCLEOTIDE EXCHANGE FACTOR 12"/>
    <property type="match status" value="1"/>
</dbReference>
<dbReference type="PROSITE" id="PS50010">
    <property type="entry name" value="DH_2"/>
    <property type="match status" value="1"/>
</dbReference>
<reference evidence="2" key="1">
    <citation type="submission" date="2025-08" db="UniProtKB">
        <authorList>
            <consortium name="Ensembl"/>
        </authorList>
    </citation>
    <scope>IDENTIFICATION</scope>
</reference>
<dbReference type="GeneTree" id="ENSGT00940000157662"/>
<dbReference type="PANTHER" id="PTHR45872">
    <property type="entry name" value="RHO GUANINE NUCLEOTIDE EXCHANGE FACTOR 2, ISOFORM D"/>
    <property type="match status" value="1"/>
</dbReference>
<reference evidence="2" key="2">
    <citation type="submission" date="2025-09" db="UniProtKB">
        <authorList>
            <consortium name="Ensembl"/>
        </authorList>
    </citation>
    <scope>IDENTIFICATION</scope>
</reference>
<dbReference type="InterPro" id="IPR000219">
    <property type="entry name" value="DH_dom"/>
</dbReference>
<dbReference type="GO" id="GO:0007186">
    <property type="term" value="P:G protein-coupled receptor signaling pathway"/>
    <property type="evidence" value="ECO:0007669"/>
    <property type="project" value="TreeGrafter"/>
</dbReference>
<dbReference type="PROSITE" id="PS00741">
    <property type="entry name" value="DH_1"/>
    <property type="match status" value="1"/>
</dbReference>
<dbReference type="Proteomes" id="UP000265000">
    <property type="component" value="Unplaced"/>
</dbReference>
<organism evidence="2 3">
    <name type="scientific">Fundulus heteroclitus</name>
    <name type="common">Killifish</name>
    <name type="synonym">Mummichog</name>
    <dbReference type="NCBI Taxonomy" id="8078"/>
    <lineage>
        <taxon>Eukaryota</taxon>
        <taxon>Metazoa</taxon>
        <taxon>Chordata</taxon>
        <taxon>Craniata</taxon>
        <taxon>Vertebrata</taxon>
        <taxon>Euteleostomi</taxon>
        <taxon>Actinopterygii</taxon>
        <taxon>Neopterygii</taxon>
        <taxon>Teleostei</taxon>
        <taxon>Neoteleostei</taxon>
        <taxon>Acanthomorphata</taxon>
        <taxon>Ovalentaria</taxon>
        <taxon>Atherinomorphae</taxon>
        <taxon>Cyprinodontiformes</taxon>
        <taxon>Fundulidae</taxon>
        <taxon>Fundulus</taxon>
    </lineage>
</organism>
<dbReference type="InterPro" id="IPR001331">
    <property type="entry name" value="GDS_CDC24_CS"/>
</dbReference>
<dbReference type="GO" id="GO:0001664">
    <property type="term" value="F:G protein-coupled receptor binding"/>
    <property type="evidence" value="ECO:0007669"/>
    <property type="project" value="TreeGrafter"/>
</dbReference>
<sequence length="280" mass="32245">MSLNCLYTNLFLEKGFLKSFLTGNRMEVQSDIQSEDDQAGEVESEEDPLNWQRLVSRGVLASLTSKEIKRQEVINELFYTERAHLRMLRVLDFLGQSRLPPLSCDGVVPLNVLFQGLAETAEISNDNRTKCSQSNDLNVISQFSEEEEEKIKRAVGTFCSNQPSALELIKTRQKKDQRFNLFVQEAESNRLCRRLQLKDIIPVEMQRVTKYPLLLDNIAKYTEDGEERQKVKRAEECCKKILNHVNQAVKEAENKQVNTPKNKERCSIINGRLICSQRDS</sequence>
<evidence type="ECO:0000313" key="3">
    <source>
        <dbReference type="Proteomes" id="UP000265000"/>
    </source>
</evidence>
<feature type="domain" description="DH" evidence="1">
    <location>
        <begin position="69"/>
        <end position="248"/>
    </location>
</feature>
<name>A0A3Q2R2G5_FUNHE</name>
<dbReference type="AlphaFoldDB" id="A0A3Q2R2G5"/>
<proteinExistence type="predicted"/>
<dbReference type="Pfam" id="PF00621">
    <property type="entry name" value="RhoGEF"/>
    <property type="match status" value="1"/>
</dbReference>
<protein>
    <submittedName>
        <fullName evidence="2">Rho guanine nucleotide exchange factor 12-like</fullName>
    </submittedName>
</protein>
<dbReference type="InterPro" id="IPR035899">
    <property type="entry name" value="DBL_dom_sf"/>
</dbReference>
<evidence type="ECO:0000259" key="1">
    <source>
        <dbReference type="PROSITE" id="PS50010"/>
    </source>
</evidence>
<keyword evidence="3" id="KW-1185">Reference proteome</keyword>
<dbReference type="GO" id="GO:0035556">
    <property type="term" value="P:intracellular signal transduction"/>
    <property type="evidence" value="ECO:0007669"/>
    <property type="project" value="InterPro"/>
</dbReference>
<dbReference type="GO" id="GO:0005085">
    <property type="term" value="F:guanyl-nucleotide exchange factor activity"/>
    <property type="evidence" value="ECO:0007669"/>
    <property type="project" value="InterPro"/>
</dbReference>
<dbReference type="GO" id="GO:0005737">
    <property type="term" value="C:cytoplasm"/>
    <property type="evidence" value="ECO:0007669"/>
    <property type="project" value="TreeGrafter"/>
</dbReference>
<dbReference type="Gene3D" id="1.20.900.10">
    <property type="entry name" value="Dbl homology (DH) domain"/>
    <property type="match status" value="1"/>
</dbReference>
<dbReference type="Ensembl" id="ENSFHET00000030386.1">
    <property type="protein sequence ID" value="ENSFHEP00000034812.1"/>
    <property type="gene ID" value="ENSFHEG00000022749.1"/>
</dbReference>
<accession>A0A3Q2R2G5</accession>
<dbReference type="SMART" id="SM00325">
    <property type="entry name" value="RhoGEF"/>
    <property type="match status" value="1"/>
</dbReference>
<evidence type="ECO:0000313" key="2">
    <source>
        <dbReference type="Ensembl" id="ENSFHEP00000034812.1"/>
    </source>
</evidence>